<dbReference type="PANTHER" id="PTHR37423:SF2">
    <property type="entry name" value="MEMBRANE-BOUND LYTIC MUREIN TRANSGLYCOSYLASE C"/>
    <property type="match status" value="1"/>
</dbReference>
<dbReference type="SUPFAM" id="SSF53955">
    <property type="entry name" value="Lysozyme-like"/>
    <property type="match status" value="1"/>
</dbReference>
<accession>A0A150PF22</accession>
<comment type="caution">
    <text evidence="5">The sequence shown here is derived from an EMBL/GenBank/DDBJ whole genome shotgun (WGS) entry which is preliminary data.</text>
</comment>
<dbReference type="Proteomes" id="UP000075604">
    <property type="component" value="Unassembled WGS sequence"/>
</dbReference>
<sequence length="228" mass="24982">MPVQSTSGSSVRVPLRALVAALGLAALALHPGSALADIFTYTDADGTVHFSNRAAGDARFKVYIKGDGRRPGARPGVAPVAPSDKSLERFSRYDTWIRQAATLYQIPEELVRAVIKCESDYDPRAVSPVGAQGLMQLMPETALRMQVRDPFDARENIFGGTRYLRILANLFNGDLDLTIAGYNAGEGAVMRYGGIPPYEETQAYVTRVRTYYARYRTTRDTTVASIEP</sequence>
<dbReference type="Pfam" id="PF01464">
    <property type="entry name" value="SLT"/>
    <property type="match status" value="1"/>
</dbReference>
<proteinExistence type="inferred from homology"/>
<dbReference type="EMBL" id="JELX01002788">
    <property type="protein sequence ID" value="KYF54284.1"/>
    <property type="molecule type" value="Genomic_DNA"/>
</dbReference>
<dbReference type="InterPro" id="IPR025392">
    <property type="entry name" value="DUF4124"/>
</dbReference>
<dbReference type="GO" id="GO:0016020">
    <property type="term" value="C:membrane"/>
    <property type="evidence" value="ECO:0007669"/>
    <property type="project" value="InterPro"/>
</dbReference>
<evidence type="ECO:0000259" key="3">
    <source>
        <dbReference type="Pfam" id="PF01464"/>
    </source>
</evidence>
<dbReference type="AlphaFoldDB" id="A0A150PF22"/>
<dbReference type="InterPro" id="IPR008258">
    <property type="entry name" value="Transglycosylase_SLT_dom_1"/>
</dbReference>
<organism evidence="5 6">
    <name type="scientific">Sorangium cellulosum</name>
    <name type="common">Polyangium cellulosum</name>
    <dbReference type="NCBI Taxonomy" id="56"/>
    <lineage>
        <taxon>Bacteria</taxon>
        <taxon>Pseudomonadati</taxon>
        <taxon>Myxococcota</taxon>
        <taxon>Polyangia</taxon>
        <taxon>Polyangiales</taxon>
        <taxon>Polyangiaceae</taxon>
        <taxon>Sorangium</taxon>
    </lineage>
</organism>
<gene>
    <name evidence="5" type="ORF">BE04_37305</name>
</gene>
<evidence type="ECO:0000313" key="5">
    <source>
        <dbReference type="EMBL" id="KYF54284.1"/>
    </source>
</evidence>
<evidence type="ECO:0000313" key="6">
    <source>
        <dbReference type="Proteomes" id="UP000075604"/>
    </source>
</evidence>
<dbReference type="GO" id="GO:0000270">
    <property type="term" value="P:peptidoglycan metabolic process"/>
    <property type="evidence" value="ECO:0007669"/>
    <property type="project" value="InterPro"/>
</dbReference>
<feature type="chain" id="PRO_5007565833" evidence="2">
    <location>
        <begin position="37"/>
        <end position="228"/>
    </location>
</feature>
<evidence type="ECO:0000256" key="2">
    <source>
        <dbReference type="SAM" id="SignalP"/>
    </source>
</evidence>
<dbReference type="Gene3D" id="1.10.530.10">
    <property type="match status" value="1"/>
</dbReference>
<feature type="domain" description="DUF4124" evidence="4">
    <location>
        <begin position="25"/>
        <end position="65"/>
    </location>
</feature>
<dbReference type="Pfam" id="PF13511">
    <property type="entry name" value="DUF4124"/>
    <property type="match status" value="1"/>
</dbReference>
<dbReference type="InterPro" id="IPR000189">
    <property type="entry name" value="Transglyc_AS"/>
</dbReference>
<feature type="domain" description="Transglycosylase SLT" evidence="3">
    <location>
        <begin position="97"/>
        <end position="197"/>
    </location>
</feature>
<comment type="similarity">
    <text evidence="1">Belongs to the transglycosylase Slt family.</text>
</comment>
<feature type="signal peptide" evidence="2">
    <location>
        <begin position="1"/>
        <end position="36"/>
    </location>
</feature>
<dbReference type="GO" id="GO:0008933">
    <property type="term" value="F:peptidoglycan lytic transglycosylase activity"/>
    <property type="evidence" value="ECO:0007669"/>
    <property type="project" value="InterPro"/>
</dbReference>
<name>A0A150PF22_SORCE</name>
<keyword evidence="2" id="KW-0732">Signal</keyword>
<protein>
    <submittedName>
        <fullName evidence="5">Lytic murein transglycosylase</fullName>
    </submittedName>
</protein>
<evidence type="ECO:0000256" key="1">
    <source>
        <dbReference type="ARBA" id="ARBA00007734"/>
    </source>
</evidence>
<reference evidence="5 6" key="1">
    <citation type="submission" date="2014-02" db="EMBL/GenBank/DDBJ databases">
        <title>The small core and large imbalanced accessory genome model reveals a collaborative survival strategy of Sorangium cellulosum strains in nature.</title>
        <authorList>
            <person name="Han K."/>
            <person name="Peng R."/>
            <person name="Blom J."/>
            <person name="Li Y.-Z."/>
        </authorList>
    </citation>
    <scope>NUCLEOTIDE SEQUENCE [LARGE SCALE GENOMIC DNA]</scope>
    <source>
        <strain evidence="5 6">So0157-18</strain>
    </source>
</reference>
<dbReference type="CDD" id="cd00254">
    <property type="entry name" value="LT-like"/>
    <property type="match status" value="1"/>
</dbReference>
<dbReference type="PANTHER" id="PTHR37423">
    <property type="entry name" value="SOLUBLE LYTIC MUREIN TRANSGLYCOSYLASE-RELATED"/>
    <property type="match status" value="1"/>
</dbReference>
<evidence type="ECO:0000259" key="4">
    <source>
        <dbReference type="Pfam" id="PF13511"/>
    </source>
</evidence>
<dbReference type="PROSITE" id="PS00922">
    <property type="entry name" value="TRANSGLYCOSYLASE"/>
    <property type="match status" value="1"/>
</dbReference>
<dbReference type="InterPro" id="IPR023346">
    <property type="entry name" value="Lysozyme-like_dom_sf"/>
</dbReference>